<evidence type="ECO:0000256" key="1">
    <source>
        <dbReference type="SAM" id="MobiDB-lite"/>
    </source>
</evidence>
<name>A0A9E7G8W2_9LILI</name>
<accession>A0A9E7G8W2</accession>
<organism evidence="2 3">
    <name type="scientific">Musa troglodytarum</name>
    <name type="common">fe'i banana</name>
    <dbReference type="NCBI Taxonomy" id="320322"/>
    <lineage>
        <taxon>Eukaryota</taxon>
        <taxon>Viridiplantae</taxon>
        <taxon>Streptophyta</taxon>
        <taxon>Embryophyta</taxon>
        <taxon>Tracheophyta</taxon>
        <taxon>Spermatophyta</taxon>
        <taxon>Magnoliopsida</taxon>
        <taxon>Liliopsida</taxon>
        <taxon>Zingiberales</taxon>
        <taxon>Musaceae</taxon>
        <taxon>Musa</taxon>
    </lineage>
</organism>
<proteinExistence type="predicted"/>
<gene>
    <name evidence="2" type="ORF">MUK42_21412</name>
</gene>
<evidence type="ECO:0000313" key="3">
    <source>
        <dbReference type="Proteomes" id="UP001055439"/>
    </source>
</evidence>
<reference evidence="2" key="1">
    <citation type="submission" date="2022-05" db="EMBL/GenBank/DDBJ databases">
        <title>The Musa troglodytarum L. genome provides insights into the mechanism of non-climacteric behaviour and enrichment of carotenoids.</title>
        <authorList>
            <person name="Wang J."/>
        </authorList>
    </citation>
    <scope>NUCLEOTIDE SEQUENCE</scope>
    <source>
        <tissue evidence="2">Leaf</tissue>
    </source>
</reference>
<feature type="compositionally biased region" description="Polar residues" evidence="1">
    <location>
        <begin position="252"/>
        <end position="263"/>
    </location>
</feature>
<sequence>MSPLIGETPIFTAAAVDPARGALRLVVVAIAPAGGAIAEIFDQVIEKKFSDSDGILFLGSSIEYAYLEEIIVDRLRKDPIFVSFDVFSLPYCLFEFSSLPCCYSCGLLQITIFMLCGGKLSEGIIIGSLLSMLSAVVVSLPQYPDIGQVNSLHGQVTIGTLRQQEVGNLGNVGGKDLSRTLYLITRTTLFIRGRRVGNKWEKDGALWSGPSIPSHGSNEREEPHGAKSAIYLRCRLSSCSCRRRLMHSSHQFETLTRISSPSSPVCRRRRRDRGDGSRGGRRGRRLPSLKNVSEHSRTYKASLKGEFLSIDIITLQHHPPDCLILIQELNYRLVELRYRFLHTNYGIRTVMKQNISLDHLYVSVFSPKYFSIITI</sequence>
<feature type="region of interest" description="Disordered" evidence="1">
    <location>
        <begin position="252"/>
        <end position="291"/>
    </location>
</feature>
<dbReference type="OrthoDB" id="10635148at2759"/>
<dbReference type="Proteomes" id="UP001055439">
    <property type="component" value="Chromosome 5"/>
</dbReference>
<dbReference type="AlphaFoldDB" id="A0A9E7G8W2"/>
<evidence type="ECO:0000313" key="2">
    <source>
        <dbReference type="EMBL" id="URE07977.1"/>
    </source>
</evidence>
<protein>
    <submittedName>
        <fullName evidence="2">Uncharacterized protein</fullName>
    </submittedName>
</protein>
<dbReference type="EMBL" id="CP097507">
    <property type="protein sequence ID" value="URE07977.1"/>
    <property type="molecule type" value="Genomic_DNA"/>
</dbReference>
<keyword evidence="3" id="KW-1185">Reference proteome</keyword>